<keyword evidence="3" id="KW-0813">Transport</keyword>
<dbReference type="GO" id="GO:0031992">
    <property type="term" value="F:energy transducer activity"/>
    <property type="evidence" value="ECO:0007669"/>
    <property type="project" value="TreeGrafter"/>
</dbReference>
<dbReference type="InterPro" id="IPR037682">
    <property type="entry name" value="TonB_C"/>
</dbReference>
<dbReference type="Proteomes" id="UP000600139">
    <property type="component" value="Unassembled WGS sequence"/>
</dbReference>
<keyword evidence="9" id="KW-0472">Membrane</keyword>
<evidence type="ECO:0000256" key="3">
    <source>
        <dbReference type="ARBA" id="ARBA00022448"/>
    </source>
</evidence>
<evidence type="ECO:0000256" key="2">
    <source>
        <dbReference type="ARBA" id="ARBA00006555"/>
    </source>
</evidence>
<comment type="subcellular location">
    <subcellularLocation>
        <location evidence="1">Cell inner membrane</location>
        <topology evidence="1">Single-pass membrane protein</topology>
        <orientation evidence="1">Periplasmic side</orientation>
    </subcellularLocation>
</comment>
<sequence>MKQPHGIKSHFHVFLGIMIFAALPGCAPEKAPTPSAGKRLKTKSSLVEVDMGEGKHGLLVRKELDLDDYNRSVHSDRRGLDEPPRIILMSQPRYPAALKEKKIEGFAKLVFVVDENGAVVSAKVKNASRPEFGLAAVQSVLRWRYLPMKRNNVPVRMTFTQTFDFSLD</sequence>
<keyword evidence="4" id="KW-1003">Cell membrane</keyword>
<organism evidence="11 12">
    <name type="scientific">Luteolibacter yonseiensis</name>
    <dbReference type="NCBI Taxonomy" id="1144680"/>
    <lineage>
        <taxon>Bacteria</taxon>
        <taxon>Pseudomonadati</taxon>
        <taxon>Verrucomicrobiota</taxon>
        <taxon>Verrucomicrobiia</taxon>
        <taxon>Verrucomicrobiales</taxon>
        <taxon>Verrucomicrobiaceae</taxon>
        <taxon>Luteolibacter</taxon>
    </lineage>
</organism>
<dbReference type="PANTHER" id="PTHR33446">
    <property type="entry name" value="PROTEIN TONB-RELATED"/>
    <property type="match status" value="1"/>
</dbReference>
<evidence type="ECO:0000259" key="10">
    <source>
        <dbReference type="PROSITE" id="PS52015"/>
    </source>
</evidence>
<reference evidence="11" key="1">
    <citation type="submission" date="2021-01" db="EMBL/GenBank/DDBJ databases">
        <title>Modified the classification status of verrucomicrobia.</title>
        <authorList>
            <person name="Feng X."/>
        </authorList>
    </citation>
    <scope>NUCLEOTIDE SEQUENCE</scope>
    <source>
        <strain evidence="11">JCM 18052</strain>
    </source>
</reference>
<evidence type="ECO:0000256" key="7">
    <source>
        <dbReference type="ARBA" id="ARBA00022927"/>
    </source>
</evidence>
<dbReference type="InterPro" id="IPR006260">
    <property type="entry name" value="TonB/TolA_C"/>
</dbReference>
<protein>
    <submittedName>
        <fullName evidence="11">Energy transducer TonB</fullName>
    </submittedName>
</protein>
<keyword evidence="5" id="KW-0997">Cell inner membrane</keyword>
<dbReference type="Gene3D" id="3.30.1150.10">
    <property type="match status" value="1"/>
</dbReference>
<dbReference type="Pfam" id="PF03544">
    <property type="entry name" value="TonB_C"/>
    <property type="match status" value="1"/>
</dbReference>
<gene>
    <name evidence="11" type="ORF">JIN84_09780</name>
</gene>
<dbReference type="GO" id="GO:0098797">
    <property type="term" value="C:plasma membrane protein complex"/>
    <property type="evidence" value="ECO:0007669"/>
    <property type="project" value="TreeGrafter"/>
</dbReference>
<dbReference type="PROSITE" id="PS52015">
    <property type="entry name" value="TONB_CTD"/>
    <property type="match status" value="1"/>
</dbReference>
<evidence type="ECO:0000256" key="5">
    <source>
        <dbReference type="ARBA" id="ARBA00022519"/>
    </source>
</evidence>
<proteinExistence type="inferred from homology"/>
<accession>A0A934R4J7</accession>
<name>A0A934R4J7_9BACT</name>
<dbReference type="PANTHER" id="PTHR33446:SF2">
    <property type="entry name" value="PROTEIN TONB"/>
    <property type="match status" value="1"/>
</dbReference>
<dbReference type="GO" id="GO:0015031">
    <property type="term" value="P:protein transport"/>
    <property type="evidence" value="ECO:0007669"/>
    <property type="project" value="UniProtKB-KW"/>
</dbReference>
<dbReference type="RefSeq" id="WP_200350869.1">
    <property type="nucleotide sequence ID" value="NZ_BAABHZ010000006.1"/>
</dbReference>
<evidence type="ECO:0000256" key="4">
    <source>
        <dbReference type="ARBA" id="ARBA00022475"/>
    </source>
</evidence>
<evidence type="ECO:0000256" key="8">
    <source>
        <dbReference type="ARBA" id="ARBA00022989"/>
    </source>
</evidence>
<dbReference type="InterPro" id="IPR051045">
    <property type="entry name" value="TonB-dependent_transducer"/>
</dbReference>
<feature type="domain" description="TonB C-terminal" evidence="10">
    <location>
        <begin position="79"/>
        <end position="168"/>
    </location>
</feature>
<dbReference type="EMBL" id="JAENIK010000011">
    <property type="protein sequence ID" value="MBK1815908.1"/>
    <property type="molecule type" value="Genomic_DNA"/>
</dbReference>
<evidence type="ECO:0000313" key="11">
    <source>
        <dbReference type="EMBL" id="MBK1815908.1"/>
    </source>
</evidence>
<keyword evidence="6" id="KW-0812">Transmembrane</keyword>
<dbReference type="AlphaFoldDB" id="A0A934R4J7"/>
<keyword evidence="7" id="KW-0653">Protein transport</keyword>
<evidence type="ECO:0000256" key="1">
    <source>
        <dbReference type="ARBA" id="ARBA00004383"/>
    </source>
</evidence>
<dbReference type="NCBIfam" id="TIGR01352">
    <property type="entry name" value="tonB_Cterm"/>
    <property type="match status" value="1"/>
</dbReference>
<comment type="caution">
    <text evidence="11">The sequence shown here is derived from an EMBL/GenBank/DDBJ whole genome shotgun (WGS) entry which is preliminary data.</text>
</comment>
<keyword evidence="8" id="KW-1133">Transmembrane helix</keyword>
<evidence type="ECO:0000256" key="9">
    <source>
        <dbReference type="ARBA" id="ARBA00023136"/>
    </source>
</evidence>
<dbReference type="SUPFAM" id="SSF74653">
    <property type="entry name" value="TolA/TonB C-terminal domain"/>
    <property type="match status" value="1"/>
</dbReference>
<comment type="similarity">
    <text evidence="2">Belongs to the TonB family.</text>
</comment>
<evidence type="ECO:0000256" key="6">
    <source>
        <dbReference type="ARBA" id="ARBA00022692"/>
    </source>
</evidence>
<dbReference type="GO" id="GO:0055085">
    <property type="term" value="P:transmembrane transport"/>
    <property type="evidence" value="ECO:0007669"/>
    <property type="project" value="InterPro"/>
</dbReference>
<evidence type="ECO:0000313" key="12">
    <source>
        <dbReference type="Proteomes" id="UP000600139"/>
    </source>
</evidence>
<keyword evidence="12" id="KW-1185">Reference proteome</keyword>